<dbReference type="RefSeq" id="WP_107252584.1">
    <property type="nucleotide sequence ID" value="NZ_PYOC01000001.1"/>
</dbReference>
<keyword evidence="1" id="KW-0175">Coiled coil</keyword>
<dbReference type="Proteomes" id="UP000241803">
    <property type="component" value="Unassembled WGS sequence"/>
</dbReference>
<sequence length="81" mass="9424">MALTLRPTPYEEKLIEDIKLITDEKSSSKAILKGCAALKVTLRELEETKSQLFEQRQRANKSERILSNMQRSIKDVMNYHD</sequence>
<feature type="coiled-coil region" evidence="1">
    <location>
        <begin position="35"/>
        <end position="62"/>
    </location>
</feature>
<evidence type="ECO:0000313" key="2">
    <source>
        <dbReference type="EMBL" id="PSV50000.1"/>
    </source>
</evidence>
<comment type="caution">
    <text evidence="2">The sequence shown here is derived from an EMBL/GenBank/DDBJ whole genome shotgun (WGS) entry which is preliminary data.</text>
</comment>
<name>A0A2T3LF40_9GAMM</name>
<protein>
    <submittedName>
        <fullName evidence="2">Uncharacterized protein</fullName>
    </submittedName>
</protein>
<dbReference type="EMBL" id="PYOC01000001">
    <property type="protein sequence ID" value="PSV50000.1"/>
    <property type="molecule type" value="Genomic_DNA"/>
</dbReference>
<evidence type="ECO:0000313" key="3">
    <source>
        <dbReference type="Proteomes" id="UP000241803"/>
    </source>
</evidence>
<proteinExistence type="predicted"/>
<dbReference type="AlphaFoldDB" id="A0A2T3LF40"/>
<reference evidence="2 3" key="1">
    <citation type="submission" date="2018-03" db="EMBL/GenBank/DDBJ databases">
        <title>Whole genome sequencing of Histamine producing bacteria.</title>
        <authorList>
            <person name="Butler K."/>
        </authorList>
    </citation>
    <scope>NUCLEOTIDE SEQUENCE [LARGE SCALE GENOMIC DNA]</scope>
    <source>
        <strain evidence="2 3">ATCC 19614</strain>
    </source>
</reference>
<organism evidence="2 3">
    <name type="scientific">Photobacterium indicum</name>
    <dbReference type="NCBI Taxonomy" id="81447"/>
    <lineage>
        <taxon>Bacteria</taxon>
        <taxon>Pseudomonadati</taxon>
        <taxon>Pseudomonadota</taxon>
        <taxon>Gammaproteobacteria</taxon>
        <taxon>Vibrionales</taxon>
        <taxon>Vibrionaceae</taxon>
        <taxon>Photobacterium</taxon>
    </lineage>
</organism>
<gene>
    <name evidence="2" type="ORF">C9J47_05480</name>
</gene>
<keyword evidence="3" id="KW-1185">Reference proteome</keyword>
<evidence type="ECO:0000256" key="1">
    <source>
        <dbReference type="SAM" id="Coils"/>
    </source>
</evidence>
<accession>A0A2T3LF40</accession>